<dbReference type="AlphaFoldDB" id="A0A9Q0RVM0"/>
<keyword evidence="3" id="KW-1185">Reference proteome</keyword>
<gene>
    <name evidence="2" type="ORF">Bhyg_16721</name>
</gene>
<comment type="caution">
    <text evidence="2">The sequence shown here is derived from an EMBL/GenBank/DDBJ whole genome shotgun (WGS) entry which is preliminary data.</text>
</comment>
<proteinExistence type="predicted"/>
<evidence type="ECO:0000313" key="2">
    <source>
        <dbReference type="EMBL" id="KAJ6633683.1"/>
    </source>
</evidence>
<feature type="non-terminal residue" evidence="2">
    <location>
        <position position="1"/>
    </location>
</feature>
<reference evidence="2" key="1">
    <citation type="submission" date="2022-07" db="EMBL/GenBank/DDBJ databases">
        <authorList>
            <person name="Trinca V."/>
            <person name="Uliana J.V.C."/>
            <person name="Torres T.T."/>
            <person name="Ward R.J."/>
            <person name="Monesi N."/>
        </authorList>
    </citation>
    <scope>NUCLEOTIDE SEQUENCE</scope>
    <source>
        <strain evidence="2">HSMRA1968</strain>
        <tissue evidence="2">Whole embryos</tissue>
    </source>
</reference>
<evidence type="ECO:0000313" key="3">
    <source>
        <dbReference type="Proteomes" id="UP001151699"/>
    </source>
</evidence>
<dbReference type="Proteomes" id="UP001151699">
    <property type="component" value="Unassembled WGS sequence"/>
</dbReference>
<organism evidence="2 3">
    <name type="scientific">Pseudolycoriella hygida</name>
    <dbReference type="NCBI Taxonomy" id="35572"/>
    <lineage>
        <taxon>Eukaryota</taxon>
        <taxon>Metazoa</taxon>
        <taxon>Ecdysozoa</taxon>
        <taxon>Arthropoda</taxon>
        <taxon>Hexapoda</taxon>
        <taxon>Insecta</taxon>
        <taxon>Pterygota</taxon>
        <taxon>Neoptera</taxon>
        <taxon>Endopterygota</taxon>
        <taxon>Diptera</taxon>
        <taxon>Nematocera</taxon>
        <taxon>Sciaroidea</taxon>
        <taxon>Sciaridae</taxon>
        <taxon>Pseudolycoriella</taxon>
    </lineage>
</organism>
<name>A0A9Q0RVM0_9DIPT</name>
<evidence type="ECO:0000256" key="1">
    <source>
        <dbReference type="SAM" id="MobiDB-lite"/>
    </source>
</evidence>
<accession>A0A9Q0RVM0</accession>
<dbReference type="EMBL" id="WJQU01001790">
    <property type="protein sequence ID" value="KAJ6633683.1"/>
    <property type="molecule type" value="Genomic_DNA"/>
</dbReference>
<protein>
    <submittedName>
        <fullName evidence="2">Uncharacterized protein</fullName>
    </submittedName>
</protein>
<feature type="region of interest" description="Disordered" evidence="1">
    <location>
        <begin position="1"/>
        <end position="25"/>
    </location>
</feature>
<sequence length="25" mass="2749">MSSEQMPWKSSLSGYSTKLDSGSRV</sequence>